<reference evidence="1 2" key="1">
    <citation type="submission" date="2022-04" db="EMBL/GenBank/DDBJ databases">
        <title>Chromosome-level reference genomes for two strains of Caenorhabditis briggsae: an improved platform for comparative genomics.</title>
        <authorList>
            <person name="Stevens L."/>
            <person name="Andersen E."/>
        </authorList>
    </citation>
    <scope>NUCLEOTIDE SEQUENCE [LARGE SCALE GENOMIC DNA]</scope>
    <source>
        <strain evidence="1">VX34</strain>
        <tissue evidence="1">Whole-organism</tissue>
    </source>
</reference>
<evidence type="ECO:0000313" key="1">
    <source>
        <dbReference type="EMBL" id="UMM21809.1"/>
    </source>
</evidence>
<gene>
    <name evidence="1" type="ORF">L5515_003327</name>
</gene>
<sequence length="189" mass="21452">MEDFPHSLCATWHLPIAQNLHEIKFVHLVGVGATVIHVDGEVVLHRSSYSGKSGKDHFQIESADCLITVISTATIHECILYVNGKRFSEYAKWYSNHFATWKPKIAGVDIRVVLDKSTMELWANGRVVECTTNFTESGTIRNFELDPNMKIPSAIVTSDKEYSNHTLMVDGEMVPLFEEIDEKEHKLEF</sequence>
<dbReference type="Gene3D" id="2.40.128.180">
    <property type="match status" value="2"/>
</dbReference>
<protein>
    <submittedName>
        <fullName evidence="1">Uncharacterized protein</fullName>
    </submittedName>
</protein>
<dbReference type="EMBL" id="CP092622">
    <property type="protein sequence ID" value="UMM21809.1"/>
    <property type="molecule type" value="Genomic_DNA"/>
</dbReference>
<dbReference type="PANTHER" id="PTHR13088">
    <property type="entry name" value="FAS APOPTOTIC INHIBITORY MOLECULE FAIM"/>
    <property type="match status" value="1"/>
</dbReference>
<dbReference type="InterPro" id="IPR038513">
    <property type="entry name" value="FAIM1_dom_sf"/>
</dbReference>
<dbReference type="InterPro" id="IPR010695">
    <property type="entry name" value="FAIM1"/>
</dbReference>
<dbReference type="AlphaFoldDB" id="A0AAE9EGY7"/>
<dbReference type="Proteomes" id="UP000829354">
    <property type="component" value="Chromosome III"/>
</dbReference>
<dbReference type="PANTHER" id="PTHR13088:SF3">
    <property type="entry name" value="FAS APOPTOTIC INHIBITORY MOLECULE 1"/>
    <property type="match status" value="1"/>
</dbReference>
<evidence type="ECO:0000313" key="2">
    <source>
        <dbReference type="Proteomes" id="UP000829354"/>
    </source>
</evidence>
<proteinExistence type="predicted"/>
<dbReference type="GO" id="GO:0043066">
    <property type="term" value="P:negative regulation of apoptotic process"/>
    <property type="evidence" value="ECO:0007669"/>
    <property type="project" value="InterPro"/>
</dbReference>
<name>A0AAE9EGY7_CAEBR</name>
<keyword evidence="2" id="KW-1185">Reference proteome</keyword>
<accession>A0AAE9EGY7</accession>
<dbReference type="Pfam" id="PF06905">
    <property type="entry name" value="FAIM1"/>
    <property type="match status" value="1"/>
</dbReference>
<organism evidence="1 2">
    <name type="scientific">Caenorhabditis briggsae</name>
    <dbReference type="NCBI Taxonomy" id="6238"/>
    <lineage>
        <taxon>Eukaryota</taxon>
        <taxon>Metazoa</taxon>
        <taxon>Ecdysozoa</taxon>
        <taxon>Nematoda</taxon>
        <taxon>Chromadorea</taxon>
        <taxon>Rhabditida</taxon>
        <taxon>Rhabditina</taxon>
        <taxon>Rhabditomorpha</taxon>
        <taxon>Rhabditoidea</taxon>
        <taxon>Rhabditidae</taxon>
        <taxon>Peloderinae</taxon>
        <taxon>Caenorhabditis</taxon>
    </lineage>
</organism>